<feature type="transmembrane region" description="Helical" evidence="1">
    <location>
        <begin position="12"/>
        <end position="32"/>
    </location>
</feature>
<keyword evidence="1" id="KW-0472">Membrane</keyword>
<keyword evidence="3" id="KW-1185">Reference proteome</keyword>
<feature type="transmembrane region" description="Helical" evidence="1">
    <location>
        <begin position="52"/>
        <end position="75"/>
    </location>
</feature>
<gene>
    <name evidence="2" type="ORF">CTAYLR_005939</name>
</gene>
<name>A0AAD7XJ87_9STRA</name>
<dbReference type="Proteomes" id="UP001230188">
    <property type="component" value="Unassembled WGS sequence"/>
</dbReference>
<evidence type="ECO:0000313" key="2">
    <source>
        <dbReference type="EMBL" id="KAJ8601423.1"/>
    </source>
</evidence>
<evidence type="ECO:0000313" key="3">
    <source>
        <dbReference type="Proteomes" id="UP001230188"/>
    </source>
</evidence>
<protein>
    <submittedName>
        <fullName evidence="2">Uncharacterized protein</fullName>
    </submittedName>
</protein>
<dbReference type="EMBL" id="JAQMWT010000432">
    <property type="protein sequence ID" value="KAJ8601423.1"/>
    <property type="molecule type" value="Genomic_DNA"/>
</dbReference>
<accession>A0AAD7XJ87</accession>
<dbReference type="AlphaFoldDB" id="A0AAD7XJ87"/>
<reference evidence="2" key="1">
    <citation type="submission" date="2023-01" db="EMBL/GenBank/DDBJ databases">
        <title>Metagenome sequencing of chrysophaentin producing Chrysophaeum taylorii.</title>
        <authorList>
            <person name="Davison J."/>
            <person name="Bewley C."/>
        </authorList>
    </citation>
    <scope>NUCLEOTIDE SEQUENCE</scope>
    <source>
        <strain evidence="2">NIES-1699</strain>
    </source>
</reference>
<comment type="caution">
    <text evidence="2">The sequence shown here is derived from an EMBL/GenBank/DDBJ whole genome shotgun (WGS) entry which is preliminary data.</text>
</comment>
<keyword evidence="1" id="KW-0812">Transmembrane</keyword>
<organism evidence="2 3">
    <name type="scientific">Chrysophaeum taylorii</name>
    <dbReference type="NCBI Taxonomy" id="2483200"/>
    <lineage>
        <taxon>Eukaryota</taxon>
        <taxon>Sar</taxon>
        <taxon>Stramenopiles</taxon>
        <taxon>Ochrophyta</taxon>
        <taxon>Pelagophyceae</taxon>
        <taxon>Pelagomonadales</taxon>
        <taxon>Pelagomonadaceae</taxon>
        <taxon>Chrysophaeum</taxon>
    </lineage>
</organism>
<proteinExistence type="predicted"/>
<feature type="transmembrane region" description="Helical" evidence="1">
    <location>
        <begin position="87"/>
        <end position="110"/>
    </location>
</feature>
<keyword evidence="1" id="KW-1133">Transmembrane helix</keyword>
<evidence type="ECO:0000256" key="1">
    <source>
        <dbReference type="SAM" id="Phobius"/>
    </source>
</evidence>
<sequence>MADAAKASMDPVLIVEVCAACALIVLIVGITYPLYVMTDRTRPVLKVDSSSGYVSVATMSLLSSTLYAMMTLITIKFPGPWKAWKVPAAAIVVLLLFFGSCDVVNSIRFQNKMADNEKKYGDVEEANNRANAVAAFFVFEFFIALILLVVAVLPKMAPKSTDPEAP</sequence>
<feature type="transmembrane region" description="Helical" evidence="1">
    <location>
        <begin position="130"/>
        <end position="153"/>
    </location>
</feature>